<evidence type="ECO:0000313" key="3">
    <source>
        <dbReference type="EMBL" id="HIY78722.1"/>
    </source>
</evidence>
<dbReference type="Gene3D" id="3.40.50.720">
    <property type="entry name" value="NAD(P)-binding Rossmann-like Domain"/>
    <property type="match status" value="2"/>
</dbReference>
<reference evidence="3" key="2">
    <citation type="submission" date="2021-04" db="EMBL/GenBank/DDBJ databases">
        <authorList>
            <person name="Gilroy R."/>
        </authorList>
    </citation>
    <scope>NUCLEOTIDE SEQUENCE</scope>
    <source>
        <strain evidence="3">CHK199-9574</strain>
    </source>
</reference>
<dbReference type="AlphaFoldDB" id="A0A9D2CH22"/>
<dbReference type="InterPro" id="IPR036291">
    <property type="entry name" value="NAD(P)-bd_dom_sf"/>
</dbReference>
<evidence type="ECO:0000256" key="1">
    <source>
        <dbReference type="ARBA" id="ARBA00023002"/>
    </source>
</evidence>
<dbReference type="PANTHER" id="PTHR43818:SF11">
    <property type="entry name" value="BCDNA.GH03377"/>
    <property type="match status" value="1"/>
</dbReference>
<dbReference type="GO" id="GO:0016491">
    <property type="term" value="F:oxidoreductase activity"/>
    <property type="evidence" value="ECO:0007669"/>
    <property type="project" value="UniProtKB-KW"/>
</dbReference>
<reference evidence="3" key="1">
    <citation type="journal article" date="2021" name="PeerJ">
        <title>Extensive microbial diversity within the chicken gut microbiome revealed by metagenomics and culture.</title>
        <authorList>
            <person name="Gilroy R."/>
            <person name="Ravi A."/>
            <person name="Getino M."/>
            <person name="Pursley I."/>
            <person name="Horton D.L."/>
            <person name="Alikhan N.F."/>
            <person name="Baker D."/>
            <person name="Gharbi K."/>
            <person name="Hall N."/>
            <person name="Watson M."/>
            <person name="Adriaenssens E.M."/>
            <person name="Foster-Nyarko E."/>
            <person name="Jarju S."/>
            <person name="Secka A."/>
            <person name="Antonio M."/>
            <person name="Oren A."/>
            <person name="Chaudhuri R.R."/>
            <person name="La Ragione R."/>
            <person name="Hildebrand F."/>
            <person name="Pallen M.J."/>
        </authorList>
    </citation>
    <scope>NUCLEOTIDE SEQUENCE</scope>
    <source>
        <strain evidence="3">CHK199-9574</strain>
    </source>
</reference>
<protein>
    <submittedName>
        <fullName evidence="3">Gfo/Idh/MocA family oxidoreductase</fullName>
    </submittedName>
</protein>
<organism evidence="3 4">
    <name type="scientific">Candidatus Borkfalkia excrementavium</name>
    <dbReference type="NCBI Taxonomy" id="2838505"/>
    <lineage>
        <taxon>Bacteria</taxon>
        <taxon>Bacillati</taxon>
        <taxon>Bacillota</taxon>
        <taxon>Clostridia</taxon>
        <taxon>Christensenellales</taxon>
        <taxon>Christensenellaceae</taxon>
        <taxon>Candidatus Borkfalkia</taxon>
    </lineage>
</organism>
<name>A0A9D2CH22_9FIRM</name>
<dbReference type="SUPFAM" id="SSF55347">
    <property type="entry name" value="Glyceraldehyde-3-phosphate dehydrogenase-like, C-terminal domain"/>
    <property type="match status" value="1"/>
</dbReference>
<dbReference type="InterPro" id="IPR000683">
    <property type="entry name" value="Gfo/Idh/MocA-like_OxRdtase_N"/>
</dbReference>
<dbReference type="PANTHER" id="PTHR43818">
    <property type="entry name" value="BCDNA.GH03377"/>
    <property type="match status" value="1"/>
</dbReference>
<dbReference type="Pfam" id="PF01408">
    <property type="entry name" value="GFO_IDH_MocA"/>
    <property type="match status" value="1"/>
</dbReference>
<dbReference type="Gene3D" id="3.30.360.10">
    <property type="entry name" value="Dihydrodipicolinate Reductase, domain 2"/>
    <property type="match status" value="2"/>
</dbReference>
<proteinExistence type="predicted"/>
<dbReference type="Proteomes" id="UP000824135">
    <property type="component" value="Unassembled WGS sequence"/>
</dbReference>
<dbReference type="GO" id="GO:0000166">
    <property type="term" value="F:nucleotide binding"/>
    <property type="evidence" value="ECO:0007669"/>
    <property type="project" value="InterPro"/>
</dbReference>
<accession>A0A9D2CH22</accession>
<evidence type="ECO:0000259" key="2">
    <source>
        <dbReference type="Pfam" id="PF01408"/>
    </source>
</evidence>
<sequence>MAANKKVKIGVFGGGRGISMIEFCTFYDEAELVAICDMNEKVLDDCRAFLKKHGKEGHVALYRDFEDFIKCDMDAVVLANYATEHAPYAVRCLDLGLHVLSDISPVQCMKEAVELVEAVERSGKVYAFGENCCYFPGVMKMRENYRAGKYGQVLYAEGEYIHDCSSIWHKITYGDRNHWRNRMYATYYCTHSIGPILHITGEKPVSVVGYELPLSPRLLDLGYLKGTAGIEMITTASGAVIRSTHGDMHKYGLWYSLYGTIGAAETDRKGESAYNVVNEWFNEKLTTDNVSHSLSAANKMIEMHGGADYYEMHYFIQKILGRDDGGQSIDIYEALDMFLPGLIAYKSVFAGNKPLEIPDLRTKEARDKYRNDVWCVDPKVAGKDAVPSYSKGNPVIADSVYEKVAEMYRKECEQAENKA</sequence>
<dbReference type="InterPro" id="IPR050463">
    <property type="entry name" value="Gfo/Idh/MocA_oxidrdct_glycsds"/>
</dbReference>
<gene>
    <name evidence="3" type="ORF">H9728_06720</name>
</gene>
<feature type="domain" description="Gfo/Idh/MocA-like oxidoreductase N-terminal" evidence="2">
    <location>
        <begin position="8"/>
        <end position="128"/>
    </location>
</feature>
<dbReference type="EMBL" id="DXCO01000040">
    <property type="protein sequence ID" value="HIY78722.1"/>
    <property type="molecule type" value="Genomic_DNA"/>
</dbReference>
<comment type="caution">
    <text evidence="3">The sequence shown here is derived from an EMBL/GenBank/DDBJ whole genome shotgun (WGS) entry which is preliminary data.</text>
</comment>
<evidence type="ECO:0000313" key="4">
    <source>
        <dbReference type="Proteomes" id="UP000824135"/>
    </source>
</evidence>
<keyword evidence="1" id="KW-0560">Oxidoreductase</keyword>
<dbReference type="SUPFAM" id="SSF51735">
    <property type="entry name" value="NAD(P)-binding Rossmann-fold domains"/>
    <property type="match status" value="1"/>
</dbReference>